<dbReference type="Proteomes" id="UP000324832">
    <property type="component" value="Unassembled WGS sequence"/>
</dbReference>
<evidence type="ECO:0000313" key="2">
    <source>
        <dbReference type="EMBL" id="VVD05692.1"/>
    </source>
</evidence>
<accession>A0A5E4R903</accession>
<evidence type="ECO:0000256" key="1">
    <source>
        <dbReference type="SAM" id="SignalP"/>
    </source>
</evidence>
<keyword evidence="1" id="KW-0732">Signal</keyword>
<feature type="non-terminal residue" evidence="2">
    <location>
        <position position="269"/>
    </location>
</feature>
<dbReference type="AlphaFoldDB" id="A0A5E4R903"/>
<proteinExistence type="predicted"/>
<organism evidence="2 3">
    <name type="scientific">Leptidea sinapis</name>
    <dbReference type="NCBI Taxonomy" id="189913"/>
    <lineage>
        <taxon>Eukaryota</taxon>
        <taxon>Metazoa</taxon>
        <taxon>Ecdysozoa</taxon>
        <taxon>Arthropoda</taxon>
        <taxon>Hexapoda</taxon>
        <taxon>Insecta</taxon>
        <taxon>Pterygota</taxon>
        <taxon>Neoptera</taxon>
        <taxon>Endopterygota</taxon>
        <taxon>Lepidoptera</taxon>
        <taxon>Glossata</taxon>
        <taxon>Ditrysia</taxon>
        <taxon>Papilionoidea</taxon>
        <taxon>Pieridae</taxon>
        <taxon>Dismorphiinae</taxon>
        <taxon>Leptidea</taxon>
    </lineage>
</organism>
<sequence length="269" mass="29306">MFKFFVFLIIYGANRVRADMAGECDLAAFYLELGCTPSLRADNSSICPDSFTCPDLHPDPKFCYYRGKSYKNGEAIPQNVILNPCTIACGCSIGTVPRFDCAAVDCVEAMDPDMQKQCVLTYELDSCCSTGSVCGKDAIANLNTCDVDGKIYKEGETFEPENTHKSCLCTSGWNGTLDSSICSDINCGVEIHYQDRIYRKCAPVFSGDMKGCPIDFECRLNVRGVNEVCTFGNMTLGVGDEVTIDDNCTKCSCTVPPFVTCALKLGCRG</sequence>
<evidence type="ECO:0000313" key="3">
    <source>
        <dbReference type="Proteomes" id="UP000324832"/>
    </source>
</evidence>
<name>A0A5E4R903_9NEOP</name>
<reference evidence="2 3" key="1">
    <citation type="submission" date="2017-07" db="EMBL/GenBank/DDBJ databases">
        <authorList>
            <person name="Talla V."/>
            <person name="Backstrom N."/>
        </authorList>
    </citation>
    <scope>NUCLEOTIDE SEQUENCE [LARGE SCALE GENOMIC DNA]</scope>
</reference>
<gene>
    <name evidence="2" type="ORF">LSINAPIS_LOCUS15181</name>
</gene>
<feature type="chain" id="PRO_5023001881" description="VWFC domain-containing protein" evidence="1">
    <location>
        <begin position="19"/>
        <end position="269"/>
    </location>
</feature>
<keyword evidence="3" id="KW-1185">Reference proteome</keyword>
<protein>
    <recommendedName>
        <fullName evidence="4">VWFC domain-containing protein</fullName>
    </recommendedName>
</protein>
<dbReference type="EMBL" id="FZQP02007005">
    <property type="protein sequence ID" value="VVD05692.1"/>
    <property type="molecule type" value="Genomic_DNA"/>
</dbReference>
<feature type="signal peptide" evidence="1">
    <location>
        <begin position="1"/>
        <end position="18"/>
    </location>
</feature>
<evidence type="ECO:0008006" key="4">
    <source>
        <dbReference type="Google" id="ProtNLM"/>
    </source>
</evidence>